<comment type="similarity">
    <text evidence="3">Belongs to the acetyltransferase family. RimJ subfamily.</text>
</comment>
<name>A0A239DVU7_9ACTN</name>
<dbReference type="AlphaFoldDB" id="A0A239DVU7"/>
<keyword evidence="7" id="KW-1185">Reference proteome</keyword>
<accession>A0A239DVU7</accession>
<dbReference type="PANTHER" id="PTHR43792:SF8">
    <property type="entry name" value="[RIBOSOMAL PROTEIN US5]-ALANINE N-ACETYLTRANSFERASE"/>
    <property type="match status" value="1"/>
</dbReference>
<evidence type="ECO:0000259" key="5">
    <source>
        <dbReference type="PROSITE" id="PS51186"/>
    </source>
</evidence>
<keyword evidence="1 6" id="KW-0808">Transferase</keyword>
<organism evidence="6 7">
    <name type="scientific">Actinoplanes regularis</name>
    <dbReference type="NCBI Taxonomy" id="52697"/>
    <lineage>
        <taxon>Bacteria</taxon>
        <taxon>Bacillati</taxon>
        <taxon>Actinomycetota</taxon>
        <taxon>Actinomycetes</taxon>
        <taxon>Micromonosporales</taxon>
        <taxon>Micromonosporaceae</taxon>
        <taxon>Actinoplanes</taxon>
    </lineage>
</organism>
<dbReference type="InterPro" id="IPR000182">
    <property type="entry name" value="GNAT_dom"/>
</dbReference>
<dbReference type="EMBL" id="FZNR01000014">
    <property type="protein sequence ID" value="SNS36695.1"/>
    <property type="molecule type" value="Genomic_DNA"/>
</dbReference>
<dbReference type="OrthoDB" id="9132139at2"/>
<dbReference type="GO" id="GO:0016747">
    <property type="term" value="F:acyltransferase activity, transferring groups other than amino-acyl groups"/>
    <property type="evidence" value="ECO:0007669"/>
    <property type="project" value="InterPro"/>
</dbReference>
<evidence type="ECO:0000313" key="6">
    <source>
        <dbReference type="EMBL" id="SNS36695.1"/>
    </source>
</evidence>
<dbReference type="SUPFAM" id="SSF55729">
    <property type="entry name" value="Acyl-CoA N-acyltransferases (Nat)"/>
    <property type="match status" value="1"/>
</dbReference>
<dbReference type="Pfam" id="PF13302">
    <property type="entry name" value="Acetyltransf_3"/>
    <property type="match status" value="1"/>
</dbReference>
<evidence type="ECO:0000256" key="1">
    <source>
        <dbReference type="ARBA" id="ARBA00022679"/>
    </source>
</evidence>
<keyword evidence="2" id="KW-0012">Acyltransferase</keyword>
<evidence type="ECO:0000256" key="2">
    <source>
        <dbReference type="ARBA" id="ARBA00023315"/>
    </source>
</evidence>
<protein>
    <submittedName>
        <fullName evidence="6">Protein N-acetyltransferase, RimJ/RimL family</fullName>
    </submittedName>
</protein>
<reference evidence="6 7" key="1">
    <citation type="submission" date="2017-06" db="EMBL/GenBank/DDBJ databases">
        <authorList>
            <person name="Kim H.J."/>
            <person name="Triplett B.A."/>
        </authorList>
    </citation>
    <scope>NUCLEOTIDE SEQUENCE [LARGE SCALE GENOMIC DNA]</scope>
    <source>
        <strain evidence="6 7">DSM 43151</strain>
    </source>
</reference>
<feature type="domain" description="N-acetyltransferase" evidence="5">
    <location>
        <begin position="32"/>
        <end position="198"/>
    </location>
</feature>
<dbReference type="CDD" id="cd04301">
    <property type="entry name" value="NAT_SF"/>
    <property type="match status" value="1"/>
</dbReference>
<dbReference type="InterPro" id="IPR051531">
    <property type="entry name" value="N-acetyltransferase"/>
</dbReference>
<dbReference type="PROSITE" id="PS51186">
    <property type="entry name" value="GNAT"/>
    <property type="match status" value="1"/>
</dbReference>
<dbReference type="Proteomes" id="UP000198415">
    <property type="component" value="Unassembled WGS sequence"/>
</dbReference>
<evidence type="ECO:0000256" key="4">
    <source>
        <dbReference type="SAM" id="MobiDB-lite"/>
    </source>
</evidence>
<gene>
    <name evidence="6" type="ORF">SAMN06264365_114130</name>
</gene>
<proteinExistence type="inferred from homology"/>
<dbReference type="PANTHER" id="PTHR43792">
    <property type="entry name" value="GNAT FAMILY, PUTATIVE (AFU_ORTHOLOGUE AFUA_3G00765)-RELATED-RELATED"/>
    <property type="match status" value="1"/>
</dbReference>
<evidence type="ECO:0000256" key="3">
    <source>
        <dbReference type="ARBA" id="ARBA00038502"/>
    </source>
</evidence>
<dbReference type="Gene3D" id="3.40.630.30">
    <property type="match status" value="1"/>
</dbReference>
<feature type="region of interest" description="Disordered" evidence="4">
    <location>
        <begin position="1"/>
        <end position="24"/>
    </location>
</feature>
<evidence type="ECO:0000313" key="7">
    <source>
        <dbReference type="Proteomes" id="UP000198415"/>
    </source>
</evidence>
<dbReference type="InterPro" id="IPR016181">
    <property type="entry name" value="Acyl_CoA_acyltransferase"/>
</dbReference>
<sequence>MTWVEAAGRDSVRGMEVTPSSPGRRSLRTERLLLRDFAPDDVERVHAYASDPVVTRLTDWGPNTIEETRSFIRESVLEAGESDRRSFTLAAVVEEDDALVGTVAIWVEDAGHRRGALGAVFHPSVWNRGYATEAFRELIRFGFEELRLERIAATCHPGNAGSVGALTRAGLRAEGRLRSHLQTRHGRRDSLLFAILPTDPR</sequence>